<comment type="caution">
    <text evidence="1">The sequence shown here is derived from an EMBL/GenBank/DDBJ whole genome shotgun (WGS) entry which is preliminary data.</text>
</comment>
<proteinExistence type="predicted"/>
<reference evidence="1" key="1">
    <citation type="journal article" date="2015" name="Nature">
        <title>Complex archaea that bridge the gap between prokaryotes and eukaryotes.</title>
        <authorList>
            <person name="Spang A."/>
            <person name="Saw J.H."/>
            <person name="Jorgensen S.L."/>
            <person name="Zaremba-Niedzwiedzka K."/>
            <person name="Martijn J."/>
            <person name="Lind A.E."/>
            <person name="van Eijk R."/>
            <person name="Schleper C."/>
            <person name="Guy L."/>
            <person name="Ettema T.J."/>
        </authorList>
    </citation>
    <scope>NUCLEOTIDE SEQUENCE</scope>
</reference>
<accession>A0A0F9ALR9</accession>
<evidence type="ECO:0008006" key="2">
    <source>
        <dbReference type="Google" id="ProtNLM"/>
    </source>
</evidence>
<organism evidence="1">
    <name type="scientific">marine sediment metagenome</name>
    <dbReference type="NCBI Taxonomy" id="412755"/>
    <lineage>
        <taxon>unclassified sequences</taxon>
        <taxon>metagenomes</taxon>
        <taxon>ecological metagenomes</taxon>
    </lineage>
</organism>
<feature type="non-terminal residue" evidence="1">
    <location>
        <position position="86"/>
    </location>
</feature>
<gene>
    <name evidence="1" type="ORF">LCGC14_2896730</name>
</gene>
<sequence>MTAKFVPSKAERKEVAKLIAAGIPQESVAMVIRDGIAPKTLREHFRHELDTAMINAHGKMGKKIFAQAMAGDRTLQIFYAKTQMGW</sequence>
<dbReference type="EMBL" id="LAZR01056917">
    <property type="protein sequence ID" value="KKK73151.1"/>
    <property type="molecule type" value="Genomic_DNA"/>
</dbReference>
<dbReference type="AlphaFoldDB" id="A0A0F9ALR9"/>
<evidence type="ECO:0000313" key="1">
    <source>
        <dbReference type="EMBL" id="KKK73151.1"/>
    </source>
</evidence>
<name>A0A0F9ALR9_9ZZZZ</name>
<protein>
    <recommendedName>
        <fullName evidence="2">Resolvase HTH domain-containing protein</fullName>
    </recommendedName>
</protein>